<dbReference type="Proteomes" id="UP001152795">
    <property type="component" value="Unassembled WGS sequence"/>
</dbReference>
<dbReference type="CDD" id="cd00054">
    <property type="entry name" value="EGF_CA"/>
    <property type="match status" value="2"/>
</dbReference>
<dbReference type="PROSITE" id="PS01285">
    <property type="entry name" value="FA58C_1"/>
    <property type="match status" value="1"/>
</dbReference>
<proteinExistence type="predicted"/>
<evidence type="ECO:0000256" key="4">
    <source>
        <dbReference type="ARBA" id="ARBA00023157"/>
    </source>
</evidence>
<dbReference type="InterPro" id="IPR001881">
    <property type="entry name" value="EGF-like_Ca-bd_dom"/>
</dbReference>
<feature type="disulfide bond" evidence="6">
    <location>
        <begin position="693"/>
        <end position="702"/>
    </location>
</feature>
<keyword evidence="2" id="KW-0732">Signal</keyword>
<dbReference type="InterPro" id="IPR000421">
    <property type="entry name" value="FA58C"/>
</dbReference>
<dbReference type="PROSITE" id="PS00022">
    <property type="entry name" value="EGF_1"/>
    <property type="match status" value="3"/>
</dbReference>
<keyword evidence="3" id="KW-0677">Repeat</keyword>
<evidence type="ECO:0000256" key="5">
    <source>
        <dbReference type="ARBA" id="ARBA00023180"/>
    </source>
</evidence>
<dbReference type="EMBL" id="CACRXK020006342">
    <property type="protein sequence ID" value="CAB4009119.1"/>
    <property type="molecule type" value="Genomic_DNA"/>
</dbReference>
<keyword evidence="5" id="KW-0325">Glycoprotein</keyword>
<dbReference type="PROSITE" id="PS50026">
    <property type="entry name" value="EGF_3"/>
    <property type="match status" value="3"/>
</dbReference>
<reference evidence="7" key="1">
    <citation type="submission" date="2020-04" db="EMBL/GenBank/DDBJ databases">
        <authorList>
            <person name="Alioto T."/>
            <person name="Alioto T."/>
            <person name="Gomez Garrido J."/>
        </authorList>
    </citation>
    <scope>NUCLEOTIDE SEQUENCE</scope>
    <source>
        <strain evidence="7">A484AB</strain>
    </source>
</reference>
<evidence type="ECO:0000313" key="8">
    <source>
        <dbReference type="Proteomes" id="UP001152795"/>
    </source>
</evidence>
<keyword evidence="8" id="KW-1185">Reference proteome</keyword>
<feature type="disulfide bond" evidence="6">
    <location>
        <begin position="330"/>
        <end position="339"/>
    </location>
</feature>
<dbReference type="PROSITE" id="PS01186">
    <property type="entry name" value="EGF_2"/>
    <property type="match status" value="1"/>
</dbReference>
<dbReference type="SMART" id="SM00181">
    <property type="entry name" value="EGF"/>
    <property type="match status" value="3"/>
</dbReference>
<dbReference type="PROSITE" id="PS50022">
    <property type="entry name" value="FA58C_3"/>
    <property type="match status" value="4"/>
</dbReference>
<accession>A0A6S7HX41</accession>
<dbReference type="PANTHER" id="PTHR24543">
    <property type="entry name" value="MULTICOPPER OXIDASE-RELATED"/>
    <property type="match status" value="1"/>
</dbReference>
<dbReference type="FunFam" id="2.60.120.260:FF:000016">
    <property type="entry name" value="Contactin-associated protein-like 4 isoform 1"/>
    <property type="match status" value="2"/>
</dbReference>
<keyword evidence="4 6" id="KW-1015">Disulfide bond</keyword>
<dbReference type="PANTHER" id="PTHR24543:SF325">
    <property type="entry name" value="F5_8 TYPE C DOMAIN-CONTAINING PROTEIN"/>
    <property type="match status" value="1"/>
</dbReference>
<sequence length="1077" mass="120250">CMQDPQYLGLASYSISDIQLNSSSDGSGAASQARLNLTSDSWVPASDDLYPWLEVDFMMRTKVREILSQGRDHEDNWVTSYSVSYSSDGKTFQDYTEYNKVKVFSGNYDRSSIVRHVLTRIIFTNRIRIYPKTWTTNAGLRLEFAGCNFGCIYPNALGMEAGHIEDSQISDSSSWKYDHAAFYGRLKSHGSWIPGVSEGDDFVTVDFLHTTLLTGIAIQGGFLVDSFVTDFKISLKSGDSGFTPYQENGAQKVFLRHAEANTTVSYRFPLILVVNSIRVTPLSWNGTKPAMRLEFMGCYEDTDVCDSSPCQNNGTCNDHFTTYNFFNCTCADGYTGRFCETECLDARPLGMSGGQIKDDQITASSTYDSQAVAPAGRVNASAVRRSGGWVAAKNDGKQWFQVDFLVNATVASILTQGRDNYSHWVETYQMSYSNDGISFRDYNEGGITKIFNGNSDRDTVVWNTLYPRVFTRFVRIHPKICHDNCSLRAEFLGCYKVIPSRCLNPIALGMENKQIKDHQITASSELYDAKYRDRCAAANGRANATIFSRYSTWIALLTDHEMWFEVDFLYNTTVKEIMTQGRQHYDQWVKFYKVTYRNETDAEFHTYEMGDGLRDKVFKGNSDRNTIVGHALSPVIRLLVIRILPLSCNGPCALRAEFVGCYEDGDVCEPSPCLNNATCNDHFDFFNFFNCTCLGGYTGELCETEIDECLSYPCLNNGTCNDFVDFYNCTCTINYHGTNCQYEVIWPIANFSVPFIPAQLFGQNISTIWDMDQGSYVTVEVYYNEMLCCSRFLNRQLNHVGSQCNCSISDPALFDPDGVVDFRIYAYNNVSNVTVTLEVEVLKLIENVGISALTSFANWGIGVEGTGSQKNVFPTEYPVKLSAIFDGGPASIVNWTFSCTVSPSIPDENELSVDKTFPSDIAQLCDITLVLTNNISTDSASTTIDLKESIIFTSFTYDGPLKPNQTMTFTLSFEKFGQGTCVVLDMGDNSSLLVFGEASCKTKFDVSQVNPNIVEEPLSTFYERTPETSAITIEHEFPGVGAYAVKMSAANLLANVTESLVAVVIPFVCKYPNITIT</sequence>
<dbReference type="GO" id="GO:0005509">
    <property type="term" value="F:calcium ion binding"/>
    <property type="evidence" value="ECO:0007669"/>
    <property type="project" value="InterPro"/>
</dbReference>
<dbReference type="PROSITE" id="PS00010">
    <property type="entry name" value="ASX_HYDROXYL"/>
    <property type="match status" value="1"/>
</dbReference>
<evidence type="ECO:0000313" key="7">
    <source>
        <dbReference type="EMBL" id="CAB4009119.1"/>
    </source>
</evidence>
<dbReference type="Pfam" id="PF00008">
    <property type="entry name" value="EGF"/>
    <property type="match status" value="2"/>
</dbReference>
<evidence type="ECO:0000256" key="6">
    <source>
        <dbReference type="PROSITE-ProRule" id="PRU00076"/>
    </source>
</evidence>
<dbReference type="InterPro" id="IPR008979">
    <property type="entry name" value="Galactose-bd-like_sf"/>
</dbReference>
<gene>
    <name evidence="7" type="ORF">PACLA_8A035305</name>
</gene>
<comment type="caution">
    <text evidence="7">The sequence shown here is derived from an EMBL/GenBank/DDBJ whole genome shotgun (WGS) entry which is preliminary data.</text>
</comment>
<feature type="non-terminal residue" evidence="7">
    <location>
        <position position="1077"/>
    </location>
</feature>
<evidence type="ECO:0000256" key="2">
    <source>
        <dbReference type="ARBA" id="ARBA00022729"/>
    </source>
</evidence>
<evidence type="ECO:0000256" key="3">
    <source>
        <dbReference type="ARBA" id="ARBA00022737"/>
    </source>
</evidence>
<dbReference type="AlphaFoldDB" id="A0A6S7HX41"/>
<dbReference type="SUPFAM" id="SSF49785">
    <property type="entry name" value="Galactose-binding domain-like"/>
    <property type="match status" value="4"/>
</dbReference>
<dbReference type="Gene3D" id="2.60.120.260">
    <property type="entry name" value="Galactose-binding domain-like"/>
    <property type="match status" value="4"/>
</dbReference>
<dbReference type="Pfam" id="PF00754">
    <property type="entry name" value="F5_F8_type_C"/>
    <property type="match status" value="4"/>
</dbReference>
<organism evidence="7 8">
    <name type="scientific">Paramuricea clavata</name>
    <name type="common">Red gorgonian</name>
    <name type="synonym">Violescent sea-whip</name>
    <dbReference type="NCBI Taxonomy" id="317549"/>
    <lineage>
        <taxon>Eukaryota</taxon>
        <taxon>Metazoa</taxon>
        <taxon>Cnidaria</taxon>
        <taxon>Anthozoa</taxon>
        <taxon>Octocorallia</taxon>
        <taxon>Malacalcyonacea</taxon>
        <taxon>Plexauridae</taxon>
        <taxon>Paramuricea</taxon>
    </lineage>
</organism>
<dbReference type="InterPro" id="IPR000742">
    <property type="entry name" value="EGF"/>
</dbReference>
<feature type="non-terminal residue" evidence="7">
    <location>
        <position position="1"/>
    </location>
</feature>
<comment type="caution">
    <text evidence="6">Lacks conserved residue(s) required for the propagation of feature annotation.</text>
</comment>
<dbReference type="SMART" id="SM00179">
    <property type="entry name" value="EGF_CA"/>
    <property type="match status" value="3"/>
</dbReference>
<dbReference type="SUPFAM" id="SSF57196">
    <property type="entry name" value="EGF/Laminin"/>
    <property type="match status" value="3"/>
</dbReference>
<dbReference type="CDD" id="cd00057">
    <property type="entry name" value="FA58C"/>
    <property type="match status" value="3"/>
</dbReference>
<dbReference type="FunFam" id="2.10.25.10:FF:000122">
    <property type="entry name" value="Protein crumbs homolog 2"/>
    <property type="match status" value="1"/>
</dbReference>
<protein>
    <submittedName>
        <fullName evidence="7">Neurogenic locus Notch</fullName>
    </submittedName>
</protein>
<dbReference type="OrthoDB" id="10046852at2759"/>
<name>A0A6S7HX41_PARCT</name>
<dbReference type="InterPro" id="IPR000152">
    <property type="entry name" value="EGF-type_Asp/Asn_hydroxyl_site"/>
</dbReference>
<keyword evidence="1 6" id="KW-0245">EGF-like domain</keyword>
<dbReference type="Gene3D" id="2.10.25.10">
    <property type="entry name" value="Laminin"/>
    <property type="match status" value="3"/>
</dbReference>
<dbReference type="PROSITE" id="PS01187">
    <property type="entry name" value="EGF_CA"/>
    <property type="match status" value="1"/>
</dbReference>
<dbReference type="InterPro" id="IPR018097">
    <property type="entry name" value="EGF_Ca-bd_CS"/>
</dbReference>
<dbReference type="SMART" id="SM00231">
    <property type="entry name" value="FA58C"/>
    <property type="match status" value="4"/>
</dbReference>
<feature type="disulfide bond" evidence="6">
    <location>
        <begin position="731"/>
        <end position="740"/>
    </location>
</feature>
<evidence type="ECO:0000256" key="1">
    <source>
        <dbReference type="ARBA" id="ARBA00022536"/>
    </source>
</evidence>